<dbReference type="RefSeq" id="XP_028384960.2">
    <property type="nucleotide sequence ID" value="XM_028529159.2"/>
</dbReference>
<keyword evidence="2" id="KW-0812">Transmembrane</keyword>
<feature type="domain" description="Ig-like" evidence="13">
    <location>
        <begin position="148"/>
        <end position="230"/>
    </location>
</feature>
<dbReference type="InterPro" id="IPR051036">
    <property type="entry name" value="SIGLEC"/>
</dbReference>
<dbReference type="PANTHER" id="PTHR12035">
    <property type="entry name" value="SIALIC ACID BINDING IMMUNOGLOBULIN-LIKE LECTIN"/>
    <property type="match status" value="1"/>
</dbReference>
<evidence type="ECO:0000256" key="12">
    <source>
        <dbReference type="SAM" id="SignalP"/>
    </source>
</evidence>
<dbReference type="GO" id="GO:0033691">
    <property type="term" value="F:sialic acid binding"/>
    <property type="evidence" value="ECO:0007669"/>
    <property type="project" value="TreeGrafter"/>
</dbReference>
<evidence type="ECO:0000256" key="3">
    <source>
        <dbReference type="ARBA" id="ARBA00022729"/>
    </source>
</evidence>
<dbReference type="GeneID" id="114510612"/>
<dbReference type="FunFam" id="2.60.40.10:FF:000829">
    <property type="entry name" value="Sialic acid-binding Ig-like lectin 8"/>
    <property type="match status" value="1"/>
</dbReference>
<dbReference type="PROSITE" id="PS50835">
    <property type="entry name" value="IG_LIKE"/>
    <property type="match status" value="1"/>
</dbReference>
<dbReference type="InterPro" id="IPR007110">
    <property type="entry name" value="Ig-like_dom"/>
</dbReference>
<keyword evidence="4" id="KW-0430">Lectin</keyword>
<keyword evidence="6" id="KW-1133">Transmembrane helix</keyword>
<comment type="subcellular location">
    <subcellularLocation>
        <location evidence="1">Membrane</location>
        <topology evidence="1">Single-pass type I membrane protein</topology>
    </subcellularLocation>
</comment>
<dbReference type="SUPFAM" id="SSF48726">
    <property type="entry name" value="Immunoglobulin"/>
    <property type="match status" value="2"/>
</dbReference>
<dbReference type="PANTHER" id="PTHR12035:SF139">
    <property type="entry name" value="IG-LIKE DOMAIN-CONTAINING PROTEIN"/>
    <property type="match status" value="1"/>
</dbReference>
<dbReference type="InterPro" id="IPR013106">
    <property type="entry name" value="Ig_V-set"/>
</dbReference>
<dbReference type="InterPro" id="IPR036179">
    <property type="entry name" value="Ig-like_dom_sf"/>
</dbReference>
<evidence type="ECO:0000256" key="9">
    <source>
        <dbReference type="ARBA" id="ARBA00023180"/>
    </source>
</evidence>
<name>A0A6J2N4S2_9CHIR</name>
<dbReference type="AlphaFoldDB" id="A0A6J2N4S2"/>
<evidence type="ECO:0000256" key="7">
    <source>
        <dbReference type="ARBA" id="ARBA00023136"/>
    </source>
</evidence>
<dbReference type="Pfam" id="PF07686">
    <property type="entry name" value="V-set"/>
    <property type="match status" value="1"/>
</dbReference>
<evidence type="ECO:0000313" key="14">
    <source>
        <dbReference type="Proteomes" id="UP000504628"/>
    </source>
</evidence>
<evidence type="ECO:0000256" key="6">
    <source>
        <dbReference type="ARBA" id="ARBA00022989"/>
    </source>
</evidence>
<evidence type="ECO:0000256" key="1">
    <source>
        <dbReference type="ARBA" id="ARBA00004479"/>
    </source>
</evidence>
<feature type="signal peptide" evidence="12">
    <location>
        <begin position="1"/>
        <end position="16"/>
    </location>
</feature>
<evidence type="ECO:0000256" key="8">
    <source>
        <dbReference type="ARBA" id="ARBA00023157"/>
    </source>
</evidence>
<feature type="chain" id="PRO_5028901324" evidence="12">
    <location>
        <begin position="17"/>
        <end position="244"/>
    </location>
</feature>
<dbReference type="GO" id="GO:0030246">
    <property type="term" value="F:carbohydrate binding"/>
    <property type="evidence" value="ECO:0007669"/>
    <property type="project" value="UniProtKB-KW"/>
</dbReference>
<dbReference type="InParanoid" id="A0A6J2N4S2"/>
<keyword evidence="3 12" id="KW-0732">Signal</keyword>
<reference evidence="15" key="1">
    <citation type="submission" date="2025-08" db="UniProtKB">
        <authorList>
            <consortium name="RefSeq"/>
        </authorList>
    </citation>
    <scope>IDENTIFICATION</scope>
    <source>
        <tissue evidence="15">Muscle</tissue>
    </source>
</reference>
<accession>A0A6J2N4S2</accession>
<dbReference type="OrthoDB" id="9450388at2759"/>
<evidence type="ECO:0000256" key="5">
    <source>
        <dbReference type="ARBA" id="ARBA00022889"/>
    </source>
</evidence>
<dbReference type="GO" id="GO:0007155">
    <property type="term" value="P:cell adhesion"/>
    <property type="evidence" value="ECO:0007669"/>
    <property type="project" value="UniProtKB-KW"/>
</dbReference>
<keyword evidence="7" id="KW-0472">Membrane</keyword>
<protein>
    <submittedName>
        <fullName evidence="15">Sialic acid-binding Ig-like lectin 9</fullName>
    </submittedName>
</protein>
<sequence>MLLLLLLALLWAGSLAQHQEFQLQVQGSVTVQRGQCIFVPCTVIYPKIGWTESDVAHGYWFLEGAKSGKDDPVATNNPNRKVRDQTRGRFHLVGDPRTYNCSLHIRDAQKGDTGRYFFRVERGSCVKENYKNNMLSVYVTEKKLDLVPDIHIQGTLESGHPNNITCTVSWACDRETPPIFSWTGPNLAPLDPRTPNSSVLTLTPGPQHHGTNLTCWVALPGGQIKEKTIQLNVTCEYPVRTLGP</sequence>
<organism evidence="14 15">
    <name type="scientific">Phyllostomus discolor</name>
    <name type="common">pale spear-nosed bat</name>
    <dbReference type="NCBI Taxonomy" id="89673"/>
    <lineage>
        <taxon>Eukaryota</taxon>
        <taxon>Metazoa</taxon>
        <taxon>Chordata</taxon>
        <taxon>Craniata</taxon>
        <taxon>Vertebrata</taxon>
        <taxon>Euteleostomi</taxon>
        <taxon>Mammalia</taxon>
        <taxon>Eutheria</taxon>
        <taxon>Laurasiatheria</taxon>
        <taxon>Chiroptera</taxon>
        <taxon>Yangochiroptera</taxon>
        <taxon>Phyllostomidae</taxon>
        <taxon>Phyllostominae</taxon>
        <taxon>Phyllostomus</taxon>
    </lineage>
</organism>
<evidence type="ECO:0000313" key="15">
    <source>
        <dbReference type="RefSeq" id="XP_028384960.2"/>
    </source>
</evidence>
<evidence type="ECO:0000256" key="2">
    <source>
        <dbReference type="ARBA" id="ARBA00022692"/>
    </source>
</evidence>
<gene>
    <name evidence="15" type="primary">LOC114510612</name>
</gene>
<proteinExistence type="inferred from homology"/>
<comment type="similarity">
    <text evidence="11">Belongs to the immunoglobulin superfamily. SIGLEC (sialic acid binding Ig-like lectin) family.</text>
</comment>
<dbReference type="InterPro" id="IPR013783">
    <property type="entry name" value="Ig-like_fold"/>
</dbReference>
<evidence type="ECO:0000256" key="10">
    <source>
        <dbReference type="ARBA" id="ARBA00023319"/>
    </source>
</evidence>
<evidence type="ECO:0000256" key="4">
    <source>
        <dbReference type="ARBA" id="ARBA00022734"/>
    </source>
</evidence>
<evidence type="ECO:0000259" key="13">
    <source>
        <dbReference type="PROSITE" id="PS50835"/>
    </source>
</evidence>
<dbReference type="SMART" id="SM00409">
    <property type="entry name" value="IG"/>
    <property type="match status" value="2"/>
</dbReference>
<dbReference type="InterPro" id="IPR003599">
    <property type="entry name" value="Ig_sub"/>
</dbReference>
<keyword evidence="14" id="KW-1185">Reference proteome</keyword>
<dbReference type="KEGG" id="pdic:114510612"/>
<keyword evidence="8" id="KW-1015">Disulfide bond</keyword>
<keyword evidence="5" id="KW-0130">Cell adhesion</keyword>
<keyword evidence="9" id="KW-0325">Glycoprotein</keyword>
<evidence type="ECO:0000256" key="11">
    <source>
        <dbReference type="ARBA" id="ARBA00038361"/>
    </source>
</evidence>
<dbReference type="GO" id="GO:0005886">
    <property type="term" value="C:plasma membrane"/>
    <property type="evidence" value="ECO:0007669"/>
    <property type="project" value="TreeGrafter"/>
</dbReference>
<dbReference type="Proteomes" id="UP000504628">
    <property type="component" value="Chromosome 12"/>
</dbReference>
<keyword evidence="10" id="KW-0393">Immunoglobulin domain</keyword>
<dbReference type="Gene3D" id="2.60.40.10">
    <property type="entry name" value="Immunoglobulins"/>
    <property type="match status" value="2"/>
</dbReference>